<organism evidence="1 2">
    <name type="scientific">Rhabditophanes sp. KR3021</name>
    <dbReference type="NCBI Taxonomy" id="114890"/>
    <lineage>
        <taxon>Eukaryota</taxon>
        <taxon>Metazoa</taxon>
        <taxon>Ecdysozoa</taxon>
        <taxon>Nematoda</taxon>
        <taxon>Chromadorea</taxon>
        <taxon>Rhabditida</taxon>
        <taxon>Tylenchina</taxon>
        <taxon>Panagrolaimomorpha</taxon>
        <taxon>Strongyloidoidea</taxon>
        <taxon>Alloionematidae</taxon>
        <taxon>Rhabditophanes</taxon>
    </lineage>
</organism>
<accession>A0AC35TSQ8</accession>
<proteinExistence type="predicted"/>
<protein>
    <submittedName>
        <fullName evidence="2">EF-hand domain-containing protein</fullName>
    </submittedName>
</protein>
<dbReference type="Proteomes" id="UP000095286">
    <property type="component" value="Unplaced"/>
</dbReference>
<dbReference type="WBParaSite" id="RSKR_0000376600.1">
    <property type="protein sequence ID" value="RSKR_0000376600.1"/>
    <property type="gene ID" value="RSKR_0000376600"/>
</dbReference>
<evidence type="ECO:0000313" key="1">
    <source>
        <dbReference type="Proteomes" id="UP000095286"/>
    </source>
</evidence>
<evidence type="ECO:0000313" key="2">
    <source>
        <dbReference type="WBParaSite" id="RSKR_0000376600.1"/>
    </source>
</evidence>
<name>A0AC35TSQ8_9BILA</name>
<reference evidence="2" key="1">
    <citation type="submission" date="2016-11" db="UniProtKB">
        <authorList>
            <consortium name="WormBaseParasite"/>
        </authorList>
    </citation>
    <scope>IDENTIFICATION</scope>
    <source>
        <strain evidence="2">KR3021</strain>
    </source>
</reference>
<sequence>MNDDTLQILDIIQHIDKIGDEHIFVFEVSVLLNVLGFYPTQSELVQLLASLGTDKDKRVGLNEIVPIFENLKKEREANNNDPLSAMTEILTHLDPDSTGKVKSTDLRYLLGSYGDQLEDAQIDELMSGLESDENGLISIDTFTNEFIKEI</sequence>